<sequence>VISRPDILQRILARKRTEIEELKASSTLSSLEATASGQSSPRGFADVLQDRLAQGEAAVIAEIKKASPSKGVIRPDFDPSTIATGYAQHGATCLSVLTDVDFFQGSNDDLTSARQASGLPVLRKDFLIDPWQVVESRAIGADCILLIVAGLDAAQMTELASSATDYGLDILVEIHDEDELEQALEIGPRLVGVNNRDLHTFETTLATTLDLLDRIPSDVLVVTESGIRTRSDVQQMRRAGVNAFLVGEAFMRATEPGEKLAELFTTLP</sequence>
<dbReference type="NCBIfam" id="NF001373">
    <property type="entry name" value="PRK00278.1-6"/>
    <property type="match status" value="1"/>
</dbReference>
<evidence type="ECO:0000259" key="9">
    <source>
        <dbReference type="Pfam" id="PF00218"/>
    </source>
</evidence>
<dbReference type="EMBL" id="UINC01016923">
    <property type="protein sequence ID" value="SVA70088.1"/>
    <property type="molecule type" value="Genomic_DNA"/>
</dbReference>
<organism evidence="10">
    <name type="scientific">marine metagenome</name>
    <dbReference type="NCBI Taxonomy" id="408172"/>
    <lineage>
        <taxon>unclassified sequences</taxon>
        <taxon>metagenomes</taxon>
        <taxon>ecological metagenomes</taxon>
    </lineage>
</organism>
<reference evidence="10" key="1">
    <citation type="submission" date="2018-05" db="EMBL/GenBank/DDBJ databases">
        <authorList>
            <person name="Lanie J.A."/>
            <person name="Ng W.-L."/>
            <person name="Kazmierczak K.M."/>
            <person name="Andrzejewski T.M."/>
            <person name="Davidsen T.M."/>
            <person name="Wayne K.J."/>
            <person name="Tettelin H."/>
            <person name="Glass J.I."/>
            <person name="Rusch D."/>
            <person name="Podicherti R."/>
            <person name="Tsui H.-C.T."/>
            <person name="Winkler M.E."/>
        </authorList>
    </citation>
    <scope>NUCLEOTIDE SEQUENCE</scope>
</reference>
<evidence type="ECO:0000256" key="2">
    <source>
        <dbReference type="ARBA" id="ARBA00004696"/>
    </source>
</evidence>
<keyword evidence="5" id="KW-0210">Decarboxylase</keyword>
<proteinExistence type="inferred from homology"/>
<dbReference type="HAMAP" id="MF_00134_B">
    <property type="entry name" value="IGPS_B"/>
    <property type="match status" value="1"/>
</dbReference>
<dbReference type="InterPro" id="IPR013798">
    <property type="entry name" value="Indole-3-glycerol_P_synth_dom"/>
</dbReference>
<dbReference type="Gene3D" id="3.20.20.70">
    <property type="entry name" value="Aldolase class I"/>
    <property type="match status" value="1"/>
</dbReference>
<evidence type="ECO:0000256" key="3">
    <source>
        <dbReference type="ARBA" id="ARBA00012362"/>
    </source>
</evidence>
<dbReference type="CDD" id="cd00331">
    <property type="entry name" value="IGPS"/>
    <property type="match status" value="1"/>
</dbReference>
<name>A0A381XZB0_9ZZZZ</name>
<dbReference type="NCBIfam" id="NF001370">
    <property type="entry name" value="PRK00278.1-2"/>
    <property type="match status" value="1"/>
</dbReference>
<keyword evidence="4" id="KW-0028">Amino-acid biosynthesis</keyword>
<dbReference type="InterPro" id="IPR013785">
    <property type="entry name" value="Aldolase_TIM"/>
</dbReference>
<dbReference type="GO" id="GO:0000162">
    <property type="term" value="P:L-tryptophan biosynthetic process"/>
    <property type="evidence" value="ECO:0007669"/>
    <property type="project" value="UniProtKB-UniPathway"/>
</dbReference>
<evidence type="ECO:0000256" key="4">
    <source>
        <dbReference type="ARBA" id="ARBA00022605"/>
    </source>
</evidence>
<feature type="non-terminal residue" evidence="10">
    <location>
        <position position="1"/>
    </location>
</feature>
<evidence type="ECO:0000256" key="7">
    <source>
        <dbReference type="ARBA" id="ARBA00023141"/>
    </source>
</evidence>
<dbReference type="InterPro" id="IPR045186">
    <property type="entry name" value="Indole-3-glycerol_P_synth"/>
</dbReference>
<accession>A0A381XZB0</accession>
<dbReference type="GO" id="GO:0004640">
    <property type="term" value="F:phosphoribosylanthranilate isomerase activity"/>
    <property type="evidence" value="ECO:0007669"/>
    <property type="project" value="TreeGrafter"/>
</dbReference>
<dbReference type="FunFam" id="3.20.20.70:FF:000024">
    <property type="entry name" value="Indole-3-glycerol phosphate synthase"/>
    <property type="match status" value="1"/>
</dbReference>
<keyword evidence="8" id="KW-0456">Lyase</keyword>
<keyword evidence="6" id="KW-0822">Tryptophan biosynthesis</keyword>
<gene>
    <name evidence="10" type="ORF">METZ01_LOCUS122942</name>
</gene>
<dbReference type="PANTHER" id="PTHR22854">
    <property type="entry name" value="TRYPTOPHAN BIOSYNTHESIS PROTEIN"/>
    <property type="match status" value="1"/>
</dbReference>
<dbReference type="InterPro" id="IPR011060">
    <property type="entry name" value="RibuloseP-bd_barrel"/>
</dbReference>
<dbReference type="UniPathway" id="UPA00035">
    <property type="reaction ID" value="UER00043"/>
</dbReference>
<keyword evidence="7" id="KW-0057">Aromatic amino acid biosynthesis</keyword>
<feature type="domain" description="Indole-3-glycerol phosphate synthase" evidence="9">
    <location>
        <begin position="8"/>
        <end position="263"/>
    </location>
</feature>
<comment type="pathway">
    <text evidence="2">Amino-acid biosynthesis; L-tryptophan biosynthesis; L-tryptophan from chorismate: step 4/5.</text>
</comment>
<dbReference type="PANTHER" id="PTHR22854:SF2">
    <property type="entry name" value="INDOLE-3-GLYCEROL-PHOSPHATE SYNTHASE"/>
    <property type="match status" value="1"/>
</dbReference>
<dbReference type="Pfam" id="PF00218">
    <property type="entry name" value="IGPS"/>
    <property type="match status" value="1"/>
</dbReference>
<comment type="catalytic activity">
    <reaction evidence="1">
        <text>1-(2-carboxyphenylamino)-1-deoxy-D-ribulose 5-phosphate + H(+) = (1S,2R)-1-C-(indol-3-yl)glycerol 3-phosphate + CO2 + H2O</text>
        <dbReference type="Rhea" id="RHEA:23476"/>
        <dbReference type="ChEBI" id="CHEBI:15377"/>
        <dbReference type="ChEBI" id="CHEBI:15378"/>
        <dbReference type="ChEBI" id="CHEBI:16526"/>
        <dbReference type="ChEBI" id="CHEBI:58613"/>
        <dbReference type="ChEBI" id="CHEBI:58866"/>
        <dbReference type="EC" id="4.1.1.48"/>
    </reaction>
</comment>
<evidence type="ECO:0000256" key="6">
    <source>
        <dbReference type="ARBA" id="ARBA00022822"/>
    </source>
</evidence>
<dbReference type="AlphaFoldDB" id="A0A381XZB0"/>
<evidence type="ECO:0000256" key="8">
    <source>
        <dbReference type="ARBA" id="ARBA00023239"/>
    </source>
</evidence>
<evidence type="ECO:0000256" key="1">
    <source>
        <dbReference type="ARBA" id="ARBA00001633"/>
    </source>
</evidence>
<dbReference type="PROSITE" id="PS00614">
    <property type="entry name" value="IGPS"/>
    <property type="match status" value="1"/>
</dbReference>
<evidence type="ECO:0000313" key="10">
    <source>
        <dbReference type="EMBL" id="SVA70088.1"/>
    </source>
</evidence>
<dbReference type="InterPro" id="IPR001468">
    <property type="entry name" value="Indole-3-GlycerolPSynthase_CS"/>
</dbReference>
<protein>
    <recommendedName>
        <fullName evidence="3">indole-3-glycerol-phosphate synthase</fullName>
        <ecNumber evidence="3">4.1.1.48</ecNumber>
    </recommendedName>
</protein>
<dbReference type="GO" id="GO:0004425">
    <property type="term" value="F:indole-3-glycerol-phosphate synthase activity"/>
    <property type="evidence" value="ECO:0007669"/>
    <property type="project" value="UniProtKB-EC"/>
</dbReference>
<evidence type="ECO:0000256" key="5">
    <source>
        <dbReference type="ARBA" id="ARBA00022793"/>
    </source>
</evidence>
<dbReference type="SUPFAM" id="SSF51366">
    <property type="entry name" value="Ribulose-phoshate binding barrel"/>
    <property type="match status" value="1"/>
</dbReference>
<dbReference type="NCBIfam" id="NF001377">
    <property type="entry name" value="PRK00278.2-4"/>
    <property type="match status" value="1"/>
</dbReference>
<dbReference type="EC" id="4.1.1.48" evidence="3"/>